<feature type="compositionally biased region" description="Polar residues" evidence="2">
    <location>
        <begin position="383"/>
        <end position="400"/>
    </location>
</feature>
<feature type="compositionally biased region" description="Low complexity" evidence="2">
    <location>
        <begin position="202"/>
        <end position="214"/>
    </location>
</feature>
<reference evidence="3" key="1">
    <citation type="submission" date="2022-03" db="EMBL/GenBank/DDBJ databases">
        <authorList>
            <person name="Martin C."/>
        </authorList>
    </citation>
    <scope>NUCLEOTIDE SEQUENCE</scope>
</reference>
<evidence type="ECO:0000256" key="2">
    <source>
        <dbReference type="SAM" id="MobiDB-lite"/>
    </source>
</evidence>
<feature type="region of interest" description="Disordered" evidence="2">
    <location>
        <begin position="381"/>
        <end position="454"/>
    </location>
</feature>
<proteinExistence type="predicted"/>
<dbReference type="SUPFAM" id="SSF52266">
    <property type="entry name" value="SGNH hydrolase"/>
    <property type="match status" value="1"/>
</dbReference>
<evidence type="ECO:0000256" key="1">
    <source>
        <dbReference type="SAM" id="Coils"/>
    </source>
</evidence>
<evidence type="ECO:0000313" key="4">
    <source>
        <dbReference type="Proteomes" id="UP000749559"/>
    </source>
</evidence>
<dbReference type="EMBL" id="CAIIXF020000007">
    <property type="protein sequence ID" value="CAH1790567.1"/>
    <property type="molecule type" value="Genomic_DNA"/>
</dbReference>
<name>A0A8S4PA91_OWEFU</name>
<evidence type="ECO:0008006" key="5">
    <source>
        <dbReference type="Google" id="ProtNLM"/>
    </source>
</evidence>
<gene>
    <name evidence="3" type="ORF">OFUS_LOCUS15756</name>
</gene>
<comment type="caution">
    <text evidence="3">The sequence shown here is derived from an EMBL/GenBank/DDBJ whole genome shotgun (WGS) entry which is preliminary data.</text>
</comment>
<feature type="compositionally biased region" description="Polar residues" evidence="2">
    <location>
        <begin position="432"/>
        <end position="448"/>
    </location>
</feature>
<dbReference type="Proteomes" id="UP000749559">
    <property type="component" value="Unassembled WGS sequence"/>
</dbReference>
<sequence>MKKLKGKPEILHDNYHFSDIDDTGILELTDECKSVEFFTERILTWIDAFEAFYRNKSMKAISTRVQHGHVINISDHVIININDSGVISIHGEGLEDWKANDFPLVKDTIVHIDRCPSLTSTPLSGAAVPSQANTSDFTDMATTHSEATDPDGRVITFLHPEMLTKGSDPSTDIAEDSLIFFQTTSNDGSHSPEGPSPPPDDIPSSGIPPSQDPSLPKGSPQGSTANEADDQKANINTQEPSLDTILDNVFSDVTELSQHAKLDTAIMEENEQLKCENNKLRNKITQLMNKNEKYLNDRKLINEQSAKINDLLKRIQVNDQQRADELKAQQILQNAKLEDLESEICNLKGKIRRSEKEYKGLKADLDTTYRRNQQLASMLGSEHNISQPQSLVESPNSSKPDSYKPTPVPRRKLHTKTQPPQSAKSMPAPQSMPASVSHDMSTPRSSSMPHDMPESLKSKTTVHIMYSSNGRGLAGIMMRKASHMNVTSSVYSGGRIEHGTQSIMRGDIKQSTDYKIIGLGTNNIKIDSPDDIICSLKHLAQTARTHHPSSKLIMAGLHHRQDSDSSEDIYNMNSDIDHINSQMKIFCRNEGIGFIDINQVNNSTAGRPNFDVLNRDGLHFNIKGRNSLVMAMLKCINSDTPKTYASIVSSRHPTYQPTQYKL</sequence>
<keyword evidence="4" id="KW-1185">Reference proteome</keyword>
<dbReference type="InterPro" id="IPR036514">
    <property type="entry name" value="SGNH_hydro_sf"/>
</dbReference>
<evidence type="ECO:0000313" key="3">
    <source>
        <dbReference type="EMBL" id="CAH1790567.1"/>
    </source>
</evidence>
<organism evidence="3 4">
    <name type="scientific">Owenia fusiformis</name>
    <name type="common">Polychaete worm</name>
    <dbReference type="NCBI Taxonomy" id="6347"/>
    <lineage>
        <taxon>Eukaryota</taxon>
        <taxon>Metazoa</taxon>
        <taxon>Spiralia</taxon>
        <taxon>Lophotrochozoa</taxon>
        <taxon>Annelida</taxon>
        <taxon>Polychaeta</taxon>
        <taxon>Sedentaria</taxon>
        <taxon>Canalipalpata</taxon>
        <taxon>Sabellida</taxon>
        <taxon>Oweniida</taxon>
        <taxon>Oweniidae</taxon>
        <taxon>Owenia</taxon>
    </lineage>
</organism>
<dbReference type="AlphaFoldDB" id="A0A8S4PA91"/>
<protein>
    <recommendedName>
        <fullName evidence="5">SGNH hydrolase-type esterase domain-containing protein</fullName>
    </recommendedName>
</protein>
<dbReference type="OrthoDB" id="6126005at2759"/>
<feature type="region of interest" description="Disordered" evidence="2">
    <location>
        <begin position="183"/>
        <end position="240"/>
    </location>
</feature>
<dbReference type="Gene3D" id="3.40.50.1110">
    <property type="entry name" value="SGNH hydrolase"/>
    <property type="match status" value="1"/>
</dbReference>
<keyword evidence="1" id="KW-0175">Coiled coil</keyword>
<accession>A0A8S4PA91</accession>
<feature type="coiled-coil region" evidence="1">
    <location>
        <begin position="263"/>
        <end position="371"/>
    </location>
</feature>